<dbReference type="Pfam" id="PF12802">
    <property type="entry name" value="MarR_2"/>
    <property type="match status" value="1"/>
</dbReference>
<gene>
    <name evidence="2" type="ORF">LZ016_01925</name>
</gene>
<reference evidence="2 3" key="1">
    <citation type="submission" date="2022-03" db="EMBL/GenBank/DDBJ databases">
        <authorList>
            <person name="Jo J.-H."/>
            <person name="Im W.-T."/>
        </authorList>
    </citation>
    <scope>NUCLEOTIDE SEQUENCE [LARGE SCALE GENOMIC DNA]</scope>
    <source>
        <strain evidence="2 3">SM33</strain>
    </source>
</reference>
<dbReference type="SUPFAM" id="SSF46785">
    <property type="entry name" value="Winged helix' DNA-binding domain"/>
    <property type="match status" value="1"/>
</dbReference>
<dbReference type="PANTHER" id="PTHR33164">
    <property type="entry name" value="TRANSCRIPTIONAL REGULATOR, MARR FAMILY"/>
    <property type="match status" value="1"/>
</dbReference>
<dbReference type="Gene3D" id="1.10.10.10">
    <property type="entry name" value="Winged helix-like DNA-binding domain superfamily/Winged helix DNA-binding domain"/>
    <property type="match status" value="1"/>
</dbReference>
<dbReference type="PROSITE" id="PS50995">
    <property type="entry name" value="HTH_MARR_2"/>
    <property type="match status" value="1"/>
</dbReference>
<evidence type="ECO:0000259" key="1">
    <source>
        <dbReference type="PROSITE" id="PS50995"/>
    </source>
</evidence>
<accession>A0ABS9VIQ9</accession>
<dbReference type="InterPro" id="IPR036388">
    <property type="entry name" value="WH-like_DNA-bd_sf"/>
</dbReference>
<dbReference type="InterPro" id="IPR000835">
    <property type="entry name" value="HTH_MarR-typ"/>
</dbReference>
<name>A0ABS9VIQ9_9SPHN</name>
<dbReference type="PANTHER" id="PTHR33164:SF43">
    <property type="entry name" value="HTH-TYPE TRANSCRIPTIONAL REPRESSOR YETL"/>
    <property type="match status" value="1"/>
</dbReference>
<proteinExistence type="predicted"/>
<sequence length="168" mass="18473">MTDPKHEGMAANHLGPRYVALSDRDIADAKRILGRLSAAGSCDNSNVTRSVYERVQGDSRLLQRATRLVALRHRRAKIFGKAMFGEPAWDILLVLYTAGGGVSMSRLAQMSGHSQATGLRWMNYLADQRLIARESHPNDARSFRVMLTDKGKASLDGYLSAAVELGED</sequence>
<evidence type="ECO:0000313" key="3">
    <source>
        <dbReference type="Proteomes" id="UP001203058"/>
    </source>
</evidence>
<comment type="caution">
    <text evidence="2">The sequence shown here is derived from an EMBL/GenBank/DDBJ whole genome shotgun (WGS) entry which is preliminary data.</text>
</comment>
<protein>
    <submittedName>
        <fullName evidence="2">MarR family transcriptional regulator</fullName>
    </submittedName>
</protein>
<dbReference type="EMBL" id="JAKZHW010000001">
    <property type="protein sequence ID" value="MCH8614865.1"/>
    <property type="molecule type" value="Genomic_DNA"/>
</dbReference>
<dbReference type="InterPro" id="IPR039422">
    <property type="entry name" value="MarR/SlyA-like"/>
</dbReference>
<organism evidence="2 3">
    <name type="scientific">Sphingomonas telluris</name>
    <dbReference type="NCBI Taxonomy" id="2907998"/>
    <lineage>
        <taxon>Bacteria</taxon>
        <taxon>Pseudomonadati</taxon>
        <taxon>Pseudomonadota</taxon>
        <taxon>Alphaproteobacteria</taxon>
        <taxon>Sphingomonadales</taxon>
        <taxon>Sphingomonadaceae</taxon>
        <taxon>Sphingomonas</taxon>
    </lineage>
</organism>
<evidence type="ECO:0000313" key="2">
    <source>
        <dbReference type="EMBL" id="MCH8614865.1"/>
    </source>
</evidence>
<dbReference type="RefSeq" id="WP_241445480.1">
    <property type="nucleotide sequence ID" value="NZ_JAKZHW010000001.1"/>
</dbReference>
<keyword evidence="3" id="KW-1185">Reference proteome</keyword>
<dbReference type="SMART" id="SM00347">
    <property type="entry name" value="HTH_MARR"/>
    <property type="match status" value="1"/>
</dbReference>
<dbReference type="InterPro" id="IPR036390">
    <property type="entry name" value="WH_DNA-bd_sf"/>
</dbReference>
<feature type="domain" description="HTH marR-type" evidence="1">
    <location>
        <begin position="55"/>
        <end position="168"/>
    </location>
</feature>
<dbReference type="Proteomes" id="UP001203058">
    <property type="component" value="Unassembled WGS sequence"/>
</dbReference>